<dbReference type="PANTHER" id="PTHR12599">
    <property type="entry name" value="PTERIN-4-ALPHA-CARBINOLAMINE DEHYDRATASE"/>
    <property type="match status" value="1"/>
</dbReference>
<dbReference type="Proteomes" id="UP001168528">
    <property type="component" value="Unassembled WGS sequence"/>
</dbReference>
<protein>
    <recommendedName>
        <fullName evidence="4">Putative pterin-4-alpha-carbinolamine dehydratase</fullName>
        <shortName evidence="4">PHS</shortName>
        <ecNumber evidence="4">4.2.1.96</ecNumber>
    </recommendedName>
    <alternativeName>
        <fullName evidence="4">4-alpha-hydroxy-tetrahydropterin dehydratase</fullName>
    </alternativeName>
    <alternativeName>
        <fullName evidence="4">Pterin carbinolamine dehydratase</fullName>
        <shortName evidence="4">PCD</shortName>
    </alternativeName>
</protein>
<evidence type="ECO:0000313" key="6">
    <source>
        <dbReference type="Proteomes" id="UP001168528"/>
    </source>
</evidence>
<dbReference type="NCBIfam" id="NF002018">
    <property type="entry name" value="PRK00823.1-3"/>
    <property type="match status" value="1"/>
</dbReference>
<dbReference type="PANTHER" id="PTHR12599:SF0">
    <property type="entry name" value="PTERIN-4-ALPHA-CARBINOLAMINE DEHYDRATASE"/>
    <property type="match status" value="1"/>
</dbReference>
<organism evidence="5 6">
    <name type="scientific">Rhodocytophaga aerolata</name>
    <dbReference type="NCBI Taxonomy" id="455078"/>
    <lineage>
        <taxon>Bacteria</taxon>
        <taxon>Pseudomonadati</taxon>
        <taxon>Bacteroidota</taxon>
        <taxon>Cytophagia</taxon>
        <taxon>Cytophagales</taxon>
        <taxon>Rhodocytophagaceae</taxon>
        <taxon>Rhodocytophaga</taxon>
    </lineage>
</organism>
<keyword evidence="6" id="KW-1185">Reference proteome</keyword>
<dbReference type="Gene3D" id="3.30.1360.20">
    <property type="entry name" value="Transcriptional coactivator/pterin dehydratase"/>
    <property type="match status" value="1"/>
</dbReference>
<dbReference type="GO" id="GO:0008124">
    <property type="term" value="F:4-alpha-hydroxytetrahydrobiopterin dehydratase activity"/>
    <property type="evidence" value="ECO:0007669"/>
    <property type="project" value="UniProtKB-EC"/>
</dbReference>
<reference evidence="5" key="1">
    <citation type="submission" date="2023-07" db="EMBL/GenBank/DDBJ databases">
        <title>The genome sequence of Rhodocytophaga aerolata KACC 12507.</title>
        <authorList>
            <person name="Zhang X."/>
        </authorList>
    </citation>
    <scope>NUCLEOTIDE SEQUENCE</scope>
    <source>
        <strain evidence="5">KACC 12507</strain>
    </source>
</reference>
<sequence>MFCVAAFFFAISECKTYPYLKPIPMWKEEDNKLKKSFEFKNFVEAFAFMTKVALIAEKMNHHPWWANVYNKVEIELNTHDAGNVVTEKDHKLAKAIDKVYTPV</sequence>
<comment type="catalytic activity">
    <reaction evidence="1 4">
        <text>(4aS,6R)-4a-hydroxy-L-erythro-5,6,7,8-tetrahydrobiopterin = (6R)-L-erythro-6,7-dihydrobiopterin + H2O</text>
        <dbReference type="Rhea" id="RHEA:11920"/>
        <dbReference type="ChEBI" id="CHEBI:15377"/>
        <dbReference type="ChEBI" id="CHEBI:15642"/>
        <dbReference type="ChEBI" id="CHEBI:43120"/>
        <dbReference type="EC" id="4.2.1.96"/>
    </reaction>
</comment>
<accession>A0ABT8RDN0</accession>
<keyword evidence="3 4" id="KW-0456">Lyase</keyword>
<comment type="similarity">
    <text evidence="2 4">Belongs to the pterin-4-alpha-carbinolamine dehydratase family.</text>
</comment>
<gene>
    <name evidence="5" type="ORF">Q0590_21285</name>
</gene>
<dbReference type="EC" id="4.2.1.96" evidence="4"/>
<dbReference type="CDD" id="cd00914">
    <property type="entry name" value="PCD_DCoH_subfamily_b"/>
    <property type="match status" value="1"/>
</dbReference>
<evidence type="ECO:0000256" key="2">
    <source>
        <dbReference type="ARBA" id="ARBA00006472"/>
    </source>
</evidence>
<comment type="caution">
    <text evidence="5">The sequence shown here is derived from an EMBL/GenBank/DDBJ whole genome shotgun (WGS) entry which is preliminary data.</text>
</comment>
<evidence type="ECO:0000256" key="1">
    <source>
        <dbReference type="ARBA" id="ARBA00001554"/>
    </source>
</evidence>
<dbReference type="Pfam" id="PF01329">
    <property type="entry name" value="Pterin_4a"/>
    <property type="match status" value="1"/>
</dbReference>
<dbReference type="HAMAP" id="MF_00434">
    <property type="entry name" value="Pterin_4_alpha"/>
    <property type="match status" value="1"/>
</dbReference>
<evidence type="ECO:0000256" key="4">
    <source>
        <dbReference type="HAMAP-Rule" id="MF_00434"/>
    </source>
</evidence>
<name>A0ABT8RDN0_9BACT</name>
<proteinExistence type="inferred from homology"/>
<dbReference type="SUPFAM" id="SSF55248">
    <property type="entry name" value="PCD-like"/>
    <property type="match status" value="1"/>
</dbReference>
<dbReference type="InterPro" id="IPR036428">
    <property type="entry name" value="PCD_sf"/>
</dbReference>
<dbReference type="InterPro" id="IPR001533">
    <property type="entry name" value="Pterin_deHydtase"/>
</dbReference>
<evidence type="ECO:0000313" key="5">
    <source>
        <dbReference type="EMBL" id="MDO1448825.1"/>
    </source>
</evidence>
<evidence type="ECO:0000256" key="3">
    <source>
        <dbReference type="ARBA" id="ARBA00023239"/>
    </source>
</evidence>
<dbReference type="RefSeq" id="WP_302039713.1">
    <property type="nucleotide sequence ID" value="NZ_JBHSMY010000019.1"/>
</dbReference>
<dbReference type="EMBL" id="JAUKPO010000014">
    <property type="protein sequence ID" value="MDO1448825.1"/>
    <property type="molecule type" value="Genomic_DNA"/>
</dbReference>